<evidence type="ECO:0000256" key="3">
    <source>
        <dbReference type="ARBA" id="ARBA00022927"/>
    </source>
</evidence>
<dbReference type="GO" id="GO:0015031">
    <property type="term" value="P:protein transport"/>
    <property type="evidence" value="ECO:0007669"/>
    <property type="project" value="UniProtKB-KW"/>
</dbReference>
<accession>A0AAV1DCK8</accession>
<keyword evidence="2" id="KW-0813">Transport</keyword>
<sequence length="191" mass="20960">MSLFPEKTNDFRLTDSDEGQRWQEDQQLKGPPRAWPLSLFEQCRIELSHLPDIHCLESESTVLVDRLGQVPAHSYLQLLLSGDPIEKLEALWALAIVTSGTSEQIEGVIDGNVVSILVGLLYNPSDYFRLLAVLALGNMAGDSPAYRDLVLSEGALAPLLALLNEHATVLFLRVAAVIFLNTRIPGSISVV</sequence>
<dbReference type="AlphaFoldDB" id="A0AAV1DCK8"/>
<dbReference type="Gene3D" id="1.25.10.10">
    <property type="entry name" value="Leucine-rich Repeat Variant"/>
    <property type="match status" value="1"/>
</dbReference>
<dbReference type="EMBL" id="OX459121">
    <property type="protein sequence ID" value="CAI9104552.1"/>
    <property type="molecule type" value="Genomic_DNA"/>
</dbReference>
<dbReference type="Proteomes" id="UP001161247">
    <property type="component" value="Chromosome 4"/>
</dbReference>
<proteinExistence type="inferred from homology"/>
<protein>
    <submittedName>
        <fullName evidence="5">OLC1v1003249C1</fullName>
    </submittedName>
</protein>
<keyword evidence="6" id="KW-1185">Reference proteome</keyword>
<keyword evidence="3" id="KW-0653">Protein transport</keyword>
<dbReference type="InterPro" id="IPR011989">
    <property type="entry name" value="ARM-like"/>
</dbReference>
<dbReference type="InterPro" id="IPR016024">
    <property type="entry name" value="ARM-type_fold"/>
</dbReference>
<evidence type="ECO:0000313" key="6">
    <source>
        <dbReference type="Proteomes" id="UP001161247"/>
    </source>
</evidence>
<name>A0AAV1DCK8_OLDCO</name>
<gene>
    <name evidence="5" type="ORF">OLC1_LOCUS13455</name>
</gene>
<evidence type="ECO:0000256" key="2">
    <source>
        <dbReference type="ARBA" id="ARBA00022448"/>
    </source>
</evidence>
<feature type="compositionally biased region" description="Basic and acidic residues" evidence="4">
    <location>
        <begin position="7"/>
        <end position="27"/>
    </location>
</feature>
<organism evidence="5 6">
    <name type="scientific">Oldenlandia corymbosa var. corymbosa</name>
    <dbReference type="NCBI Taxonomy" id="529605"/>
    <lineage>
        <taxon>Eukaryota</taxon>
        <taxon>Viridiplantae</taxon>
        <taxon>Streptophyta</taxon>
        <taxon>Embryophyta</taxon>
        <taxon>Tracheophyta</taxon>
        <taxon>Spermatophyta</taxon>
        <taxon>Magnoliopsida</taxon>
        <taxon>eudicotyledons</taxon>
        <taxon>Gunneridae</taxon>
        <taxon>Pentapetalae</taxon>
        <taxon>asterids</taxon>
        <taxon>lamiids</taxon>
        <taxon>Gentianales</taxon>
        <taxon>Rubiaceae</taxon>
        <taxon>Rubioideae</taxon>
        <taxon>Spermacoceae</taxon>
        <taxon>Hedyotis-Oldenlandia complex</taxon>
        <taxon>Oldenlandia</taxon>
    </lineage>
</organism>
<dbReference type="SUPFAM" id="SSF48371">
    <property type="entry name" value="ARM repeat"/>
    <property type="match status" value="1"/>
</dbReference>
<dbReference type="PANTHER" id="PTHR23316">
    <property type="entry name" value="IMPORTIN ALPHA"/>
    <property type="match status" value="1"/>
</dbReference>
<reference evidence="5" key="1">
    <citation type="submission" date="2023-03" db="EMBL/GenBank/DDBJ databases">
        <authorList>
            <person name="Julca I."/>
        </authorList>
    </citation>
    <scope>NUCLEOTIDE SEQUENCE</scope>
</reference>
<comment type="similarity">
    <text evidence="1">Belongs to the importin alpha family.</text>
</comment>
<feature type="region of interest" description="Disordered" evidence="4">
    <location>
        <begin position="1"/>
        <end position="30"/>
    </location>
</feature>
<evidence type="ECO:0000313" key="5">
    <source>
        <dbReference type="EMBL" id="CAI9104552.1"/>
    </source>
</evidence>
<evidence type="ECO:0000256" key="1">
    <source>
        <dbReference type="ARBA" id="ARBA00010394"/>
    </source>
</evidence>
<evidence type="ECO:0000256" key="4">
    <source>
        <dbReference type="SAM" id="MobiDB-lite"/>
    </source>
</evidence>